<gene>
    <name evidence="1" type="ORF">E8M12_07955</name>
</gene>
<dbReference type="EMBL" id="SWDB01000018">
    <property type="protein sequence ID" value="TKB45527.1"/>
    <property type="molecule type" value="Genomic_DNA"/>
</dbReference>
<comment type="caution">
    <text evidence="1">The sequence shown here is derived from an EMBL/GenBank/DDBJ whole genome shotgun (WGS) entry which is preliminary data.</text>
</comment>
<reference evidence="1 2" key="1">
    <citation type="submission" date="2019-04" db="EMBL/GenBank/DDBJ databases">
        <title>Thalassotalea guangxiensis sp. nov., isolated from sediment of the coastal wetland.</title>
        <authorList>
            <person name="Zheng S."/>
            <person name="Zhang D."/>
        </authorList>
    </citation>
    <scope>NUCLEOTIDE SEQUENCE [LARGE SCALE GENOMIC DNA]</scope>
    <source>
        <strain evidence="1 2">ZS-4</strain>
    </source>
</reference>
<dbReference type="RefSeq" id="WP_136735560.1">
    <property type="nucleotide sequence ID" value="NZ_SWDB01000018.1"/>
</dbReference>
<dbReference type="Proteomes" id="UP000307999">
    <property type="component" value="Unassembled WGS sequence"/>
</dbReference>
<keyword evidence="2" id="KW-1185">Reference proteome</keyword>
<sequence length="229" mass="26765">MSQSPMPFDIQQLDDELVLEYLQSDQDFFNRHPQLLTSLQLPDNRRGTISLVERQQQLLRQKVQLLEEEITDLLTVANQNDRLLTIFNDLYLNLIEAHEFSPFCDYLQQTTRQLLELSDVRLLLFNTEQNLSHEILITGVDSHQYADRFGADNYYFGRLTTAQQLQLFPDEQSGSCCLIRLQHQQQDIGLIAFFAKDVEHFYPGIDTLLLEQFRHLVAKLIVTKFLTTT</sequence>
<evidence type="ECO:0000313" key="2">
    <source>
        <dbReference type="Proteomes" id="UP000307999"/>
    </source>
</evidence>
<dbReference type="InterPro" id="IPR029016">
    <property type="entry name" value="GAF-like_dom_sf"/>
</dbReference>
<proteinExistence type="predicted"/>
<evidence type="ECO:0000313" key="1">
    <source>
        <dbReference type="EMBL" id="TKB45527.1"/>
    </source>
</evidence>
<name>A0A4U1B5B1_9GAMM</name>
<dbReference type="PANTHER" id="PTHR38765">
    <property type="entry name" value="DUF484 DOMAIN-CONTAINING PROTEIN"/>
    <property type="match status" value="1"/>
</dbReference>
<dbReference type="OrthoDB" id="8525200at2"/>
<protein>
    <submittedName>
        <fullName evidence="1">DUF484 family protein</fullName>
    </submittedName>
</protein>
<organism evidence="1 2">
    <name type="scientific">Thalassotalea mangrovi</name>
    <dbReference type="NCBI Taxonomy" id="2572245"/>
    <lineage>
        <taxon>Bacteria</taxon>
        <taxon>Pseudomonadati</taxon>
        <taxon>Pseudomonadota</taxon>
        <taxon>Gammaproteobacteria</taxon>
        <taxon>Alteromonadales</taxon>
        <taxon>Colwelliaceae</taxon>
        <taxon>Thalassotalea</taxon>
    </lineage>
</organism>
<dbReference type="PANTHER" id="PTHR38765:SF1">
    <property type="entry name" value="DUF484 DOMAIN-CONTAINING PROTEIN"/>
    <property type="match status" value="1"/>
</dbReference>
<dbReference type="Pfam" id="PF04340">
    <property type="entry name" value="DUF484"/>
    <property type="match status" value="1"/>
</dbReference>
<dbReference type="Gene3D" id="3.30.450.40">
    <property type="match status" value="1"/>
</dbReference>
<dbReference type="InterPro" id="IPR007435">
    <property type="entry name" value="DUF484"/>
</dbReference>
<accession>A0A4U1B5B1</accession>
<dbReference type="AlphaFoldDB" id="A0A4U1B5B1"/>